<evidence type="ECO:0000256" key="3">
    <source>
        <dbReference type="ARBA" id="ARBA00022691"/>
    </source>
</evidence>
<keyword evidence="3 4" id="KW-0949">S-adenosyl-L-methionine</keyword>
<dbReference type="InterPro" id="IPR010280">
    <property type="entry name" value="U5_MeTrfase_fam"/>
</dbReference>
<comment type="similarity">
    <text evidence="4">Belongs to the class I-like SAM-binding methyltransferase superfamily. RNA M5U methyltransferase family.</text>
</comment>
<dbReference type="EMBL" id="DSVL01000292">
    <property type="protein sequence ID" value="HFH29757.1"/>
    <property type="molecule type" value="Genomic_DNA"/>
</dbReference>
<gene>
    <name evidence="7" type="ORF">ENS59_09655</name>
</gene>
<feature type="binding site" evidence="4">
    <location>
        <position position="250"/>
    </location>
    <ligand>
        <name>S-adenosyl-L-methionine</name>
        <dbReference type="ChEBI" id="CHEBI:59789"/>
    </ligand>
</feature>
<dbReference type="AlphaFoldDB" id="A0A7C3E5P5"/>
<reference evidence="7" key="1">
    <citation type="journal article" date="2020" name="mSystems">
        <title>Genome- and Community-Level Interaction Insights into Carbon Utilization and Element Cycling Functions of Hydrothermarchaeota in Hydrothermal Sediment.</title>
        <authorList>
            <person name="Zhou Z."/>
            <person name="Liu Y."/>
            <person name="Xu W."/>
            <person name="Pan J."/>
            <person name="Luo Z.H."/>
            <person name="Li M."/>
        </authorList>
    </citation>
    <scope>NUCLEOTIDE SEQUENCE [LARGE SCALE GENOMIC DNA]</scope>
    <source>
        <strain evidence="7">SpSt-503</strain>
    </source>
</reference>
<dbReference type="InterPro" id="IPR029063">
    <property type="entry name" value="SAM-dependent_MTases_sf"/>
</dbReference>
<evidence type="ECO:0000256" key="1">
    <source>
        <dbReference type="ARBA" id="ARBA00022603"/>
    </source>
</evidence>
<evidence type="ECO:0000259" key="6">
    <source>
        <dbReference type="PROSITE" id="PS50926"/>
    </source>
</evidence>
<evidence type="ECO:0000256" key="4">
    <source>
        <dbReference type="PROSITE-ProRule" id="PRU01024"/>
    </source>
</evidence>
<dbReference type="PROSITE" id="PS51687">
    <property type="entry name" value="SAM_MT_RNA_M5U"/>
    <property type="match status" value="1"/>
</dbReference>
<dbReference type="PROSITE" id="PS50926">
    <property type="entry name" value="TRAM"/>
    <property type="match status" value="1"/>
</dbReference>
<dbReference type="Gene3D" id="2.40.50.1070">
    <property type="match status" value="2"/>
</dbReference>
<accession>A0A7C3E5P5</accession>
<feature type="domain" description="TRAM" evidence="6">
    <location>
        <begin position="1"/>
        <end position="58"/>
    </location>
</feature>
<dbReference type="Pfam" id="PF05958">
    <property type="entry name" value="tRNA_U5-meth_tr"/>
    <property type="match status" value="1"/>
</dbReference>
<dbReference type="PANTHER" id="PTHR11061:SF30">
    <property type="entry name" value="TRNA (URACIL(54)-C(5))-METHYLTRANSFERASE"/>
    <property type="match status" value="1"/>
</dbReference>
<dbReference type="GO" id="GO:0008173">
    <property type="term" value="F:RNA methyltransferase activity"/>
    <property type="evidence" value="ECO:0007669"/>
    <property type="project" value="InterPro"/>
</dbReference>
<feature type="binding site" evidence="4">
    <location>
        <position position="318"/>
    </location>
    <ligand>
        <name>S-adenosyl-L-methionine</name>
        <dbReference type="ChEBI" id="CHEBI:59789"/>
    </ligand>
</feature>
<keyword evidence="1 4" id="KW-0489">Methyltransferase</keyword>
<dbReference type="InterPro" id="IPR030390">
    <property type="entry name" value="MeTrfase_TrmA_AS"/>
</dbReference>
<protein>
    <submittedName>
        <fullName evidence="7">Class I SAM-dependent RNA methyltransferase</fullName>
    </submittedName>
</protein>
<dbReference type="SUPFAM" id="SSF50249">
    <property type="entry name" value="Nucleic acid-binding proteins"/>
    <property type="match status" value="1"/>
</dbReference>
<evidence type="ECO:0000256" key="2">
    <source>
        <dbReference type="ARBA" id="ARBA00022679"/>
    </source>
</evidence>
<evidence type="ECO:0000256" key="5">
    <source>
        <dbReference type="PROSITE-ProRule" id="PRU10015"/>
    </source>
</evidence>
<feature type="active site" description="Nucleophile" evidence="4">
    <location>
        <position position="345"/>
    </location>
</feature>
<evidence type="ECO:0000313" key="7">
    <source>
        <dbReference type="EMBL" id="HFH29757.1"/>
    </source>
</evidence>
<dbReference type="SUPFAM" id="SSF53335">
    <property type="entry name" value="S-adenosyl-L-methionine-dependent methyltransferases"/>
    <property type="match status" value="1"/>
</dbReference>
<dbReference type="InterPro" id="IPR002792">
    <property type="entry name" value="TRAM_dom"/>
</dbReference>
<dbReference type="PROSITE" id="PS01230">
    <property type="entry name" value="TRMA_1"/>
    <property type="match status" value="1"/>
</dbReference>
<dbReference type="GO" id="GO:0006396">
    <property type="term" value="P:RNA processing"/>
    <property type="evidence" value="ECO:0007669"/>
    <property type="project" value="InterPro"/>
</dbReference>
<feature type="active site" evidence="5">
    <location>
        <position position="345"/>
    </location>
</feature>
<comment type="caution">
    <text evidence="7">The sequence shown here is derived from an EMBL/GenBank/DDBJ whole genome shotgun (WGS) entry which is preliminary data.</text>
</comment>
<sequence length="388" mass="43076">MAIGEKVSGTIESIAAGGAGILRWQGKTLFVDYTAPGDRISAVIEEENPTWARASLQKLHEASQIRVESPCPYYQRCGGCTLQHISYEAQLQIKKQLLLDHFTRIGAIEQLPSINMIYSESYGYRNRMQFHRVAKPKSGQSRVGLKARSSEAVLPIETCPIADEGIQRALQRKELVPPPALDRFTVYSRSGTFLQEGKQQRGTVRLLGATLQMDAGVFFQSNGQVLEKLLMAVRSVAEQADRSLPAGDLYSGVGTFAYFIQDLFPALDLMEENHKALALAKENITNRGARFFPISDEHWAKQAVKKTQTQHYGFMVLDPPRQGLSPALRDFLCTSGPPLIAYVSCDPATQARDCKGLVQAGYTLESLDLYDFYPQTAHMESLAVLRRA</sequence>
<feature type="binding site" evidence="4">
    <location>
        <position position="220"/>
    </location>
    <ligand>
        <name>S-adenosyl-L-methionine</name>
        <dbReference type="ChEBI" id="CHEBI:59789"/>
    </ligand>
</feature>
<dbReference type="PANTHER" id="PTHR11061">
    <property type="entry name" value="RNA M5U METHYLTRANSFERASE"/>
    <property type="match status" value="1"/>
</dbReference>
<dbReference type="InterPro" id="IPR012340">
    <property type="entry name" value="NA-bd_OB-fold"/>
</dbReference>
<dbReference type="Gene3D" id="3.40.50.150">
    <property type="entry name" value="Vaccinia Virus protein VP39"/>
    <property type="match status" value="2"/>
</dbReference>
<dbReference type="GO" id="GO:0032259">
    <property type="term" value="P:methylation"/>
    <property type="evidence" value="ECO:0007669"/>
    <property type="project" value="UniProtKB-KW"/>
</dbReference>
<proteinExistence type="inferred from homology"/>
<name>A0A7C3E5P5_9SPIR</name>
<organism evidence="7">
    <name type="scientific">Gracilinema caldarium</name>
    <dbReference type="NCBI Taxonomy" id="215591"/>
    <lineage>
        <taxon>Bacteria</taxon>
        <taxon>Pseudomonadati</taxon>
        <taxon>Spirochaetota</taxon>
        <taxon>Spirochaetia</taxon>
        <taxon>Spirochaetales</taxon>
        <taxon>Breznakiellaceae</taxon>
        <taxon>Gracilinema</taxon>
    </lineage>
</organism>
<feature type="binding site" evidence="4">
    <location>
        <position position="271"/>
    </location>
    <ligand>
        <name>S-adenosyl-L-methionine</name>
        <dbReference type="ChEBI" id="CHEBI:59789"/>
    </ligand>
</feature>
<keyword evidence="2 4" id="KW-0808">Transferase</keyword>
<dbReference type="Gene3D" id="2.40.50.140">
    <property type="entry name" value="Nucleic acid-binding proteins"/>
    <property type="match status" value="1"/>
</dbReference>